<keyword evidence="9" id="KW-1185">Reference proteome</keyword>
<comment type="caution">
    <text evidence="7">The sequence shown here is derived from an EMBL/GenBank/DDBJ whole genome shotgun (WGS) entry which is preliminary data.</text>
</comment>
<feature type="binding site" evidence="4">
    <location>
        <begin position="142"/>
        <end position="150"/>
    </location>
    <ligand>
        <name>ATP</name>
        <dbReference type="ChEBI" id="CHEBI:30616"/>
    </ligand>
</feature>
<feature type="binding site" evidence="4">
    <location>
        <position position="57"/>
    </location>
    <ligand>
        <name>substrate</name>
    </ligand>
</feature>
<keyword evidence="5" id="KW-0479">Metal-binding</keyword>
<dbReference type="InterPro" id="IPR002698">
    <property type="entry name" value="FTHF_cligase"/>
</dbReference>
<dbReference type="PANTHER" id="PTHR23407">
    <property type="entry name" value="ATPASE INHIBITOR/5-FORMYLTETRAHYDROFOLATE CYCLO-LIGASE"/>
    <property type="match status" value="1"/>
</dbReference>
<evidence type="ECO:0000313" key="7">
    <source>
        <dbReference type="EMBL" id="TVO40113.1"/>
    </source>
</evidence>
<dbReference type="SUPFAM" id="SSF100950">
    <property type="entry name" value="NagB/RpiA/CoA transferase-like"/>
    <property type="match status" value="1"/>
</dbReference>
<accession>A0A557PHI7</accession>
<dbReference type="NCBIfam" id="TIGR02727">
    <property type="entry name" value="MTHFS_bact"/>
    <property type="match status" value="1"/>
</dbReference>
<evidence type="ECO:0000256" key="2">
    <source>
        <dbReference type="ARBA" id="ARBA00022741"/>
    </source>
</evidence>
<evidence type="ECO:0000313" key="8">
    <source>
        <dbReference type="Proteomes" id="UP000319828"/>
    </source>
</evidence>
<dbReference type="Proteomes" id="UP000319828">
    <property type="component" value="Unassembled WGS sequence"/>
</dbReference>
<evidence type="ECO:0000256" key="1">
    <source>
        <dbReference type="ARBA" id="ARBA00010638"/>
    </source>
</evidence>
<dbReference type="AlphaFoldDB" id="A0A557PHI7"/>
<reference evidence="9" key="2">
    <citation type="journal article" date="2019" name="Int. J. Syst. Evol. Microbiol.">
        <title>The Global Catalogue of Microorganisms (GCM) 10K type strain sequencing project: providing services to taxonomists for standard genome sequencing and annotation.</title>
        <authorList>
            <consortium name="The Broad Institute Genomics Platform"/>
            <consortium name="The Broad Institute Genome Sequencing Center for Infectious Disease"/>
            <person name="Wu L."/>
            <person name="Ma J."/>
        </authorList>
    </citation>
    <scope>NUCLEOTIDE SEQUENCE [LARGE SCALE GENOMIC DNA]</scope>
    <source>
        <strain evidence="9">NBRC 111146</strain>
    </source>
</reference>
<dbReference type="GO" id="GO:0046872">
    <property type="term" value="F:metal ion binding"/>
    <property type="evidence" value="ECO:0007669"/>
    <property type="project" value="UniProtKB-KW"/>
</dbReference>
<proteinExistence type="inferred from homology"/>
<dbReference type="EMBL" id="BSPV01000006">
    <property type="protein sequence ID" value="GLT14961.1"/>
    <property type="molecule type" value="Genomic_DNA"/>
</dbReference>
<dbReference type="GO" id="GO:0035999">
    <property type="term" value="P:tetrahydrofolate interconversion"/>
    <property type="evidence" value="ECO:0007669"/>
    <property type="project" value="TreeGrafter"/>
</dbReference>
<evidence type="ECO:0000313" key="9">
    <source>
        <dbReference type="Proteomes" id="UP001157156"/>
    </source>
</evidence>
<organism evidence="7 8">
    <name type="scientific">Vibrio algivorus</name>
    <dbReference type="NCBI Taxonomy" id="1667024"/>
    <lineage>
        <taxon>Bacteria</taxon>
        <taxon>Pseudomonadati</taxon>
        <taxon>Pseudomonadota</taxon>
        <taxon>Gammaproteobacteria</taxon>
        <taxon>Vibrionales</taxon>
        <taxon>Vibrionaceae</taxon>
        <taxon>Vibrio</taxon>
    </lineage>
</organism>
<sequence length="207" mass="23732">MKYPIQSKLSRPQLRQLIRQRRAHLTPDEQTNAGLALLDQIKRLPTIHDANNIAIYLSVDGEIETKPIIEWLWQQGKKVVLPVLHPFSKGHLLFLNYHANSPLCHNKYGIAEPKLDKTQICLVKDIDIIFTPLVAFDHTGQRLGMGGGYYDRTLEQWFNTGNGPIPIGLAHDCQQVEQIPVEHWDIPLPIFVTPSNIWHWEKAEKSI</sequence>
<reference evidence="6" key="4">
    <citation type="submission" date="2023-01" db="EMBL/GenBank/DDBJ databases">
        <title>Draft genome sequence of Vibrio algivorus strain NBRC 111146.</title>
        <authorList>
            <person name="Sun Q."/>
            <person name="Mori K."/>
        </authorList>
    </citation>
    <scope>NUCLEOTIDE SEQUENCE</scope>
    <source>
        <strain evidence="6">NBRC 111146</strain>
    </source>
</reference>
<dbReference type="GO" id="GO:0009396">
    <property type="term" value="P:folic acid-containing compound biosynthetic process"/>
    <property type="evidence" value="ECO:0007669"/>
    <property type="project" value="TreeGrafter"/>
</dbReference>
<dbReference type="EC" id="6.3.3.2" evidence="5"/>
<evidence type="ECO:0000256" key="5">
    <source>
        <dbReference type="RuleBase" id="RU361279"/>
    </source>
</evidence>
<dbReference type="InterPro" id="IPR024185">
    <property type="entry name" value="FTHF_cligase-like_sf"/>
</dbReference>
<keyword evidence="7" id="KW-0436">Ligase</keyword>
<comment type="cofactor">
    <cofactor evidence="5">
        <name>Mg(2+)</name>
        <dbReference type="ChEBI" id="CHEBI:18420"/>
    </cofactor>
</comment>
<keyword evidence="3 4" id="KW-0067">ATP-binding</keyword>
<keyword evidence="5" id="KW-0460">Magnesium</keyword>
<dbReference type="EMBL" id="VMKJ01000001">
    <property type="protein sequence ID" value="TVO40113.1"/>
    <property type="molecule type" value="Genomic_DNA"/>
</dbReference>
<dbReference type="GO" id="GO:0030272">
    <property type="term" value="F:5-formyltetrahydrofolate cyclo-ligase activity"/>
    <property type="evidence" value="ECO:0007669"/>
    <property type="project" value="UniProtKB-EC"/>
</dbReference>
<dbReference type="InterPro" id="IPR037171">
    <property type="entry name" value="NagB/RpiA_transferase-like"/>
</dbReference>
<reference evidence="6" key="1">
    <citation type="journal article" date="2014" name="Int. J. Syst. Evol. Microbiol.">
        <title>Complete genome of a new Firmicutes species belonging to the dominant human colonic microbiota ('Ruminococcus bicirculans') reveals two chromosomes and a selective capacity to utilize plant glucans.</title>
        <authorList>
            <consortium name="NISC Comparative Sequencing Program"/>
            <person name="Wegmann U."/>
            <person name="Louis P."/>
            <person name="Goesmann A."/>
            <person name="Henrissat B."/>
            <person name="Duncan S.H."/>
            <person name="Flint H.J."/>
        </authorList>
    </citation>
    <scope>NUCLEOTIDE SEQUENCE</scope>
    <source>
        <strain evidence="6">NBRC 111146</strain>
    </source>
</reference>
<gene>
    <name evidence="7" type="ORF">FOF44_01280</name>
    <name evidence="6" type="ORF">GCM10007931_19360</name>
</gene>
<dbReference type="Gene3D" id="3.40.50.10420">
    <property type="entry name" value="NagB/RpiA/CoA transferase-like"/>
    <property type="match status" value="1"/>
</dbReference>
<dbReference type="OrthoDB" id="9801938at2"/>
<keyword evidence="2 4" id="KW-0547">Nucleotide-binding</keyword>
<dbReference type="PANTHER" id="PTHR23407:SF1">
    <property type="entry name" value="5-FORMYLTETRAHYDROFOLATE CYCLO-LIGASE"/>
    <property type="match status" value="1"/>
</dbReference>
<dbReference type="Proteomes" id="UP001157156">
    <property type="component" value="Unassembled WGS sequence"/>
</dbReference>
<evidence type="ECO:0000256" key="4">
    <source>
        <dbReference type="PIRSR" id="PIRSR006806-1"/>
    </source>
</evidence>
<name>A0A557PHI7_9VIBR</name>
<comment type="catalytic activity">
    <reaction evidence="5">
        <text>(6S)-5-formyl-5,6,7,8-tetrahydrofolate + ATP = (6R)-5,10-methenyltetrahydrofolate + ADP + phosphate</text>
        <dbReference type="Rhea" id="RHEA:10488"/>
        <dbReference type="ChEBI" id="CHEBI:30616"/>
        <dbReference type="ChEBI" id="CHEBI:43474"/>
        <dbReference type="ChEBI" id="CHEBI:57455"/>
        <dbReference type="ChEBI" id="CHEBI:57457"/>
        <dbReference type="ChEBI" id="CHEBI:456216"/>
        <dbReference type="EC" id="6.3.3.2"/>
    </reaction>
</comment>
<feature type="binding site" evidence="4">
    <location>
        <position position="62"/>
    </location>
    <ligand>
        <name>substrate</name>
    </ligand>
</feature>
<dbReference type="Pfam" id="PF01812">
    <property type="entry name" value="5-FTHF_cyc-lig"/>
    <property type="match status" value="1"/>
</dbReference>
<reference evidence="7 8" key="3">
    <citation type="submission" date="2019-07" db="EMBL/GenBank/DDBJ databases">
        <title>The draft genome sequence of Vibrio algivorus M1486.</title>
        <authorList>
            <person name="Meng X."/>
        </authorList>
    </citation>
    <scope>NUCLEOTIDE SEQUENCE [LARGE SCALE GENOMIC DNA]</scope>
    <source>
        <strain evidence="7 8">M1486</strain>
    </source>
</reference>
<evidence type="ECO:0000313" key="6">
    <source>
        <dbReference type="EMBL" id="GLT14961.1"/>
    </source>
</evidence>
<evidence type="ECO:0000256" key="3">
    <source>
        <dbReference type="ARBA" id="ARBA00022840"/>
    </source>
</evidence>
<protein>
    <recommendedName>
        <fullName evidence="5">5-formyltetrahydrofolate cyclo-ligase</fullName>
        <ecNumber evidence="5">6.3.3.2</ecNumber>
    </recommendedName>
</protein>
<dbReference type="PIRSF" id="PIRSF006806">
    <property type="entry name" value="FTHF_cligase"/>
    <property type="match status" value="1"/>
</dbReference>
<dbReference type="RefSeq" id="WP_089123540.1">
    <property type="nucleotide sequence ID" value="NZ_BSPV01000006.1"/>
</dbReference>
<comment type="similarity">
    <text evidence="1 5">Belongs to the 5-formyltetrahydrofolate cyclo-ligase family.</text>
</comment>
<dbReference type="GO" id="GO:0005524">
    <property type="term" value="F:ATP binding"/>
    <property type="evidence" value="ECO:0007669"/>
    <property type="project" value="UniProtKB-KW"/>
</dbReference>